<gene>
    <name evidence="3" type="ORF">QBZ16_000369</name>
</gene>
<comment type="caution">
    <text evidence="3">The sequence shown here is derived from an EMBL/GenBank/DDBJ whole genome shotgun (WGS) entry which is preliminary data.</text>
</comment>
<dbReference type="EMBL" id="JASFZW010000001">
    <property type="protein sequence ID" value="KAK2080516.1"/>
    <property type="molecule type" value="Genomic_DNA"/>
</dbReference>
<dbReference type="Proteomes" id="UP001255856">
    <property type="component" value="Unassembled WGS sequence"/>
</dbReference>
<evidence type="ECO:0000256" key="1">
    <source>
        <dbReference type="SAM" id="MobiDB-lite"/>
    </source>
</evidence>
<dbReference type="PANTHER" id="PTHR15555:SF0">
    <property type="entry name" value="ZINC FINGER HIT DOMAIN-CONTAINING PROTEIN 2"/>
    <property type="match status" value="1"/>
</dbReference>
<accession>A0AAD9IMP0</accession>
<protein>
    <recommendedName>
        <fullName evidence="2">Fungal lipase-type domain-containing protein</fullName>
    </recommendedName>
</protein>
<keyword evidence="4" id="KW-1185">Reference proteome</keyword>
<evidence type="ECO:0000313" key="4">
    <source>
        <dbReference type="Proteomes" id="UP001255856"/>
    </source>
</evidence>
<dbReference type="InterPro" id="IPR039646">
    <property type="entry name" value="ZNHIT2"/>
</dbReference>
<dbReference type="PANTHER" id="PTHR15555">
    <property type="entry name" value="ZINC FINGER HIT DOMAIN CONTAINING PROTEIN 2 PROTEIN FON -RELATED"/>
    <property type="match status" value="1"/>
</dbReference>
<reference evidence="3" key="1">
    <citation type="submission" date="2021-01" db="EMBL/GenBank/DDBJ databases">
        <authorList>
            <person name="Eckstrom K.M.E."/>
        </authorList>
    </citation>
    <scope>NUCLEOTIDE SEQUENCE</scope>
    <source>
        <strain evidence="3">UVCC 0001</strain>
    </source>
</reference>
<proteinExistence type="predicted"/>
<dbReference type="SUPFAM" id="SSF53474">
    <property type="entry name" value="alpha/beta-Hydrolases"/>
    <property type="match status" value="1"/>
</dbReference>
<feature type="region of interest" description="Disordered" evidence="1">
    <location>
        <begin position="381"/>
        <end position="400"/>
    </location>
</feature>
<feature type="domain" description="Fungal lipase-type" evidence="2">
    <location>
        <begin position="118"/>
        <end position="194"/>
    </location>
</feature>
<dbReference type="GO" id="GO:0006629">
    <property type="term" value="P:lipid metabolic process"/>
    <property type="evidence" value="ECO:0007669"/>
    <property type="project" value="InterPro"/>
</dbReference>
<dbReference type="Gene3D" id="3.40.50.1820">
    <property type="entry name" value="alpha/beta hydrolase"/>
    <property type="match status" value="1"/>
</dbReference>
<organism evidence="3 4">
    <name type="scientific">Prototheca wickerhamii</name>
    <dbReference type="NCBI Taxonomy" id="3111"/>
    <lineage>
        <taxon>Eukaryota</taxon>
        <taxon>Viridiplantae</taxon>
        <taxon>Chlorophyta</taxon>
        <taxon>core chlorophytes</taxon>
        <taxon>Trebouxiophyceae</taxon>
        <taxon>Chlorellales</taxon>
        <taxon>Chlorellaceae</taxon>
        <taxon>Prototheca</taxon>
    </lineage>
</organism>
<name>A0AAD9IMP0_PROWI</name>
<evidence type="ECO:0000313" key="3">
    <source>
        <dbReference type="EMBL" id="KAK2080516.1"/>
    </source>
</evidence>
<dbReference type="AlphaFoldDB" id="A0AAD9IMP0"/>
<sequence length="483" mass="51854">MSRVCRAWRAGLPARRWARTLSSLPRAQLEYDAGLAELSGLVYTTHEALGESLETRGLRLLAEGTAPFTRWFVAEDSRGELTLCARGVSWRQPGLDFLGLGRTLLSIWPADVPGLEGRVAVHAGVAEVAAELRARTAPWLEEGAAASKPLRLVGHSLGGSLVQALLAERRGAAAWTPAQPVELVTFGAPPVLKSGSKTSSSGAVDDSAQGASASAESALGDAPLVKDLGPHLSARHYVLGQDPVPGLLLSAKPLFKAMFGPGGARLAALGGPLGALLRDLPALKGASPRLPGLPAYQAAGPVYLVRWSQAQGHSVVRLTAQEVARELAVDVDKLARNPFELMQAHNAVEELKSIRADDDQRREMQEILKRVHEAGIREAEALERSDDEGPEDEGHQGALSQETLRRLLAKLESTGKFEVTEADLTEKELKEFQAALKSGRLAEEQVVEIWKPWWTDPAAADLELGPHGQPLIEEGLLSFEGRW</sequence>
<dbReference type="InterPro" id="IPR029058">
    <property type="entry name" value="AB_hydrolase_fold"/>
</dbReference>
<evidence type="ECO:0000259" key="2">
    <source>
        <dbReference type="Pfam" id="PF01764"/>
    </source>
</evidence>
<dbReference type="Pfam" id="PF01764">
    <property type="entry name" value="Lipase_3"/>
    <property type="match status" value="1"/>
</dbReference>
<dbReference type="InterPro" id="IPR002921">
    <property type="entry name" value="Fungal_lipase-type"/>
</dbReference>